<comment type="caution">
    <text evidence="2">The sequence shown here is derived from an EMBL/GenBank/DDBJ whole genome shotgun (WGS) entry which is preliminary data.</text>
</comment>
<feature type="signal peptide" evidence="1">
    <location>
        <begin position="1"/>
        <end position="18"/>
    </location>
</feature>
<protein>
    <submittedName>
        <fullName evidence="2">Uncharacterized protein</fullName>
    </submittedName>
</protein>
<accession>A0A6N2AG07</accession>
<reference evidence="2" key="1">
    <citation type="submission" date="2019-05" db="EMBL/GenBank/DDBJ databases">
        <title>The de novo reference genome and transcriptome assemblies of the wild tomato species Solanum chilense.</title>
        <authorList>
            <person name="Stam R."/>
            <person name="Nosenko T."/>
            <person name="Hoerger A.C."/>
            <person name="Stephan W."/>
            <person name="Seidel M.A."/>
            <person name="Kuhn J.M.M."/>
            <person name="Haberer G."/>
            <person name="Tellier A."/>
        </authorList>
    </citation>
    <scope>NUCLEOTIDE SEQUENCE</scope>
    <source>
        <tissue evidence="2">Mature leaves</tissue>
    </source>
</reference>
<keyword evidence="1" id="KW-0732">Signal</keyword>
<evidence type="ECO:0000313" key="2">
    <source>
        <dbReference type="EMBL" id="TMW80578.1"/>
    </source>
</evidence>
<name>A0A6N2AG07_SOLCI</name>
<organism evidence="2">
    <name type="scientific">Solanum chilense</name>
    <name type="common">Tomato</name>
    <name type="synonym">Lycopersicon chilense</name>
    <dbReference type="NCBI Taxonomy" id="4083"/>
    <lineage>
        <taxon>Eukaryota</taxon>
        <taxon>Viridiplantae</taxon>
        <taxon>Streptophyta</taxon>
        <taxon>Embryophyta</taxon>
        <taxon>Tracheophyta</taxon>
        <taxon>Spermatophyta</taxon>
        <taxon>Magnoliopsida</taxon>
        <taxon>eudicotyledons</taxon>
        <taxon>Gunneridae</taxon>
        <taxon>Pentapetalae</taxon>
        <taxon>asterids</taxon>
        <taxon>lamiids</taxon>
        <taxon>Solanales</taxon>
        <taxon>Solanaceae</taxon>
        <taxon>Solanoideae</taxon>
        <taxon>Solaneae</taxon>
        <taxon>Solanum</taxon>
        <taxon>Solanum subgen. Lycopersicon</taxon>
    </lineage>
</organism>
<gene>
    <name evidence="2" type="ORF">EJD97_018140</name>
</gene>
<dbReference type="AlphaFoldDB" id="A0A6N2AG07"/>
<evidence type="ECO:0000256" key="1">
    <source>
        <dbReference type="SAM" id="SignalP"/>
    </source>
</evidence>
<proteinExistence type="predicted"/>
<sequence length="68" mass="7373">MRLFWTLILVVLYNGCSSEGVNSTLSARPKVVNIGCMVYFNTLVGKVTKVAAEAVVEDINSNPDVLVL</sequence>
<dbReference type="EMBL" id="RXGB01048921">
    <property type="protein sequence ID" value="TMW80578.1"/>
    <property type="molecule type" value="Genomic_DNA"/>
</dbReference>
<feature type="chain" id="PRO_5026952598" evidence="1">
    <location>
        <begin position="19"/>
        <end position="68"/>
    </location>
</feature>